<dbReference type="Proteomes" id="UP000241022">
    <property type="component" value="Unassembled WGS sequence"/>
</dbReference>
<keyword evidence="1" id="KW-0472">Membrane</keyword>
<dbReference type="Pfam" id="PF04307">
    <property type="entry name" value="YdjM"/>
    <property type="match status" value="1"/>
</dbReference>
<proteinExistence type="predicted"/>
<evidence type="ECO:0000256" key="1">
    <source>
        <dbReference type="SAM" id="Phobius"/>
    </source>
</evidence>
<dbReference type="GO" id="GO:0016787">
    <property type="term" value="F:hydrolase activity"/>
    <property type="evidence" value="ECO:0007669"/>
    <property type="project" value="UniProtKB-KW"/>
</dbReference>
<dbReference type="HOGENOM" id="CLU_1340686_0_0_2"/>
<evidence type="ECO:0000313" key="3">
    <source>
        <dbReference type="EMBL" id="PTL87296.1"/>
    </source>
</evidence>
<dbReference type="EMBL" id="CP007026">
    <property type="protein sequence ID" value="AJA92425.1"/>
    <property type="molecule type" value="Genomic_DNA"/>
</dbReference>
<reference evidence="3" key="2">
    <citation type="submission" date="2016-05" db="EMBL/GenBank/DDBJ databases">
        <authorList>
            <person name="Lavstsen T."/>
            <person name="Jespersen J.S."/>
        </authorList>
    </citation>
    <scope>NUCLEOTIDE SEQUENCE [LARGE SCALE GENOMIC DNA]</scope>
    <source>
        <strain evidence="3">U25</strain>
    </source>
</reference>
<dbReference type="EMBL" id="LXWN01000002">
    <property type="protein sequence ID" value="PTL87296.1"/>
    <property type="molecule type" value="Genomic_DNA"/>
</dbReference>
<dbReference type="InterPro" id="IPR007404">
    <property type="entry name" value="YdjM-like"/>
</dbReference>
<gene>
    <name evidence="3" type="ORF">A7X95_05165</name>
    <name evidence="2" type="ORF">T478_0016</name>
</gene>
<evidence type="ECO:0000313" key="5">
    <source>
        <dbReference type="Proteomes" id="UP000241022"/>
    </source>
</evidence>
<reference evidence="3 5" key="3">
    <citation type="submission" date="2018-04" db="EMBL/GenBank/DDBJ databases">
        <title>Transcriptomics of ammonia oxidizing archaea.</title>
        <authorList>
            <person name="Carini P."/>
        </authorList>
    </citation>
    <scope>NUCLEOTIDE SEQUENCE [LARGE SCALE GENOMIC DNA]</scope>
    <source>
        <strain evidence="3 5">U25</strain>
    </source>
</reference>
<evidence type="ECO:0000313" key="4">
    <source>
        <dbReference type="Proteomes" id="UP000030944"/>
    </source>
</evidence>
<sequence>MLKDIIKFILKNSIIFAFVSFAFSMIGAFFPESEFTIVIGNPLVVSSVTYEHVLGHILWGAVIGLGTLSIRYIILGGSFAIFLDSDHLLQFLDIELVSRMSHSIPFAVIVSIVFFVILRGKDIRICAVAFGAVLSHIAFDIFLADVALNSDTEFPLFSPFTFETISFQGLDWLGVQIIGVSVVAITSYFYKRKEIRLKNNLTKT</sequence>
<feature type="transmembrane region" description="Helical" evidence="1">
    <location>
        <begin position="102"/>
        <end position="118"/>
    </location>
</feature>
<dbReference type="Proteomes" id="UP000030944">
    <property type="component" value="Chromosome"/>
</dbReference>
<protein>
    <submittedName>
        <fullName evidence="2">Putative membrane-bound metal-dependent hydrolase</fullName>
    </submittedName>
</protein>
<organism evidence="2 4">
    <name type="scientific">Candidatus Nitrosopelagicus brevis</name>
    <dbReference type="NCBI Taxonomy" id="1410606"/>
    <lineage>
        <taxon>Archaea</taxon>
        <taxon>Nitrososphaerota</taxon>
    </lineage>
</organism>
<keyword evidence="5" id="KW-1185">Reference proteome</keyword>
<keyword evidence="1" id="KW-0812">Transmembrane</keyword>
<dbReference type="AlphaFoldDB" id="A0A0A7V6X0"/>
<name>A0A0A7V6X0_9ARCH</name>
<keyword evidence="1" id="KW-1133">Transmembrane helix</keyword>
<feature type="transmembrane region" description="Helical" evidence="1">
    <location>
        <begin position="12"/>
        <end position="29"/>
    </location>
</feature>
<reference evidence="2 4" key="1">
    <citation type="journal article" date="2015" name="Proc. Natl. Acad. Sci. U.S.A.">
        <title>Genomic and proteomic characterization of "Candidatus Nitrosopelagicus brevis": An ammonia-oxidizing archaeon from the open ocean.</title>
        <authorList>
            <person name="Santoro A.E."/>
            <person name="Dupont C.L."/>
            <person name="Richter R.A."/>
            <person name="Craig M.T."/>
            <person name="Carini P."/>
            <person name="McIlvin M.R."/>
            <person name="Yang Y."/>
            <person name="Orsi W.D."/>
            <person name="Moran D.M."/>
            <person name="Saito M.A."/>
        </authorList>
    </citation>
    <scope>NUCLEOTIDE SEQUENCE [LARGE SCALE GENOMIC DNA]</scope>
    <source>
        <strain evidence="2">CN25</strain>
        <strain evidence="4">V2</strain>
    </source>
</reference>
<dbReference type="KEGG" id="nbv:T478_0016"/>
<feature type="transmembrane region" description="Helical" evidence="1">
    <location>
        <begin position="57"/>
        <end position="82"/>
    </location>
</feature>
<evidence type="ECO:0000313" key="2">
    <source>
        <dbReference type="EMBL" id="AJA92425.1"/>
    </source>
</evidence>
<feature type="transmembrane region" description="Helical" evidence="1">
    <location>
        <begin position="169"/>
        <end position="190"/>
    </location>
</feature>
<keyword evidence="2" id="KW-0378">Hydrolase</keyword>
<dbReference type="STRING" id="1410606.T478_0016"/>
<feature type="transmembrane region" description="Helical" evidence="1">
    <location>
        <begin position="125"/>
        <end position="149"/>
    </location>
</feature>
<accession>A0A0A7V6X0</accession>
<feature type="transmembrane region" description="Helical" evidence="1">
    <location>
        <begin position="35"/>
        <end position="50"/>
    </location>
</feature>